<dbReference type="EMBL" id="AP011766">
    <property type="protein sequence ID" value="BAL57118.1"/>
    <property type="molecule type" value="Genomic_DNA"/>
</dbReference>
<evidence type="ECO:0000313" key="5">
    <source>
        <dbReference type="EMBL" id="BAL55860.1"/>
    </source>
</evidence>
<dbReference type="EMBL" id="AP011731">
    <property type="protein sequence ID" value="BAL55860.1"/>
    <property type="molecule type" value="Genomic_DNA"/>
</dbReference>
<dbReference type="GO" id="GO:0005829">
    <property type="term" value="C:cytosol"/>
    <property type="evidence" value="ECO:0007669"/>
    <property type="project" value="TreeGrafter"/>
</dbReference>
<proteinExistence type="inferred from homology"/>
<dbReference type="PANTHER" id="PTHR33175:SF3">
    <property type="entry name" value="DNA-BINDING PROTEIN HU-BETA"/>
    <property type="match status" value="1"/>
</dbReference>
<dbReference type="GO" id="GO:0003677">
    <property type="term" value="F:DNA binding"/>
    <property type="evidence" value="ECO:0007669"/>
    <property type="project" value="UniProtKB-KW"/>
</dbReference>
<dbReference type="SUPFAM" id="SSF47729">
    <property type="entry name" value="IHF-like DNA-binding proteins"/>
    <property type="match status" value="1"/>
</dbReference>
<accession>H5SI74</accession>
<reference evidence="5" key="2">
    <citation type="journal article" date="2012" name="PLoS ONE">
        <title>A Deeply Branching Thermophilic Bacterium with an Ancient Acetyl-CoA Pathway Dominates a Subsurface Ecosystem.</title>
        <authorList>
            <person name="Takami H."/>
            <person name="Noguchi H."/>
            <person name="Takaki Y."/>
            <person name="Uchiyama I."/>
            <person name="Toyoda A."/>
            <person name="Nishi S."/>
            <person name="Chee G.-J."/>
            <person name="Arai W."/>
            <person name="Nunoura T."/>
            <person name="Itoh T."/>
            <person name="Hattori M."/>
            <person name="Takai K."/>
        </authorList>
    </citation>
    <scope>NUCLEOTIDE SEQUENCE</scope>
</reference>
<evidence type="ECO:0000256" key="1">
    <source>
        <dbReference type="ARBA" id="ARBA00023067"/>
    </source>
</evidence>
<dbReference type="PRINTS" id="PR01727">
    <property type="entry name" value="DNABINDINGHU"/>
</dbReference>
<dbReference type="GO" id="GO:0030527">
    <property type="term" value="F:structural constituent of chromatin"/>
    <property type="evidence" value="ECO:0007669"/>
    <property type="project" value="InterPro"/>
</dbReference>
<dbReference type="CDD" id="cd13831">
    <property type="entry name" value="HU"/>
    <property type="match status" value="1"/>
</dbReference>
<evidence type="ECO:0000256" key="3">
    <source>
        <dbReference type="RuleBase" id="RU003939"/>
    </source>
</evidence>
<dbReference type="GO" id="GO:0030261">
    <property type="term" value="P:chromosome condensation"/>
    <property type="evidence" value="ECO:0007669"/>
    <property type="project" value="UniProtKB-KW"/>
</dbReference>
<gene>
    <name evidence="4" type="ORF">HGMM_F31E01C41</name>
    <name evidence="5" type="ORF">HGMM_F32F05C18</name>
    <name evidence="6" type="ORF">HGMM_F47C08C39</name>
</gene>
<organism evidence="5">
    <name type="scientific">uncultured Acetothermia bacterium</name>
    <dbReference type="NCBI Taxonomy" id="236499"/>
    <lineage>
        <taxon>Bacteria</taxon>
        <taxon>Candidatus Bipolaricaulota</taxon>
        <taxon>environmental samples</taxon>
    </lineage>
</organism>
<evidence type="ECO:0000313" key="4">
    <source>
        <dbReference type="EMBL" id="BAL55805.1"/>
    </source>
</evidence>
<name>H5SI74_9BACT</name>
<evidence type="ECO:0000313" key="6">
    <source>
        <dbReference type="EMBL" id="BAL57118.1"/>
    </source>
</evidence>
<dbReference type="AlphaFoldDB" id="H5SI74"/>
<dbReference type="EMBL" id="AP011729">
    <property type="protein sequence ID" value="BAL55805.1"/>
    <property type="molecule type" value="Genomic_DNA"/>
</dbReference>
<dbReference type="Pfam" id="PF00216">
    <property type="entry name" value="Bac_DNA_binding"/>
    <property type="match status" value="1"/>
</dbReference>
<dbReference type="Gene3D" id="4.10.520.10">
    <property type="entry name" value="IHF-like DNA-binding proteins"/>
    <property type="match status" value="1"/>
</dbReference>
<keyword evidence="2 5" id="KW-0238">DNA-binding</keyword>
<protein>
    <submittedName>
        <fullName evidence="5">DNA-binding protein HU-beta</fullName>
    </submittedName>
</protein>
<evidence type="ECO:0000256" key="2">
    <source>
        <dbReference type="ARBA" id="ARBA00023125"/>
    </source>
</evidence>
<dbReference type="InterPro" id="IPR000119">
    <property type="entry name" value="Hist_DNA-bd"/>
</dbReference>
<keyword evidence="1" id="KW-0226">DNA condensation</keyword>
<reference evidence="5" key="1">
    <citation type="journal article" date="2005" name="Environ. Microbiol.">
        <title>Genetic and functional properties of uncultivated thermophilic crenarchaeotes from a subsurface gold mine as revealed by analysis of genome fragments.</title>
        <authorList>
            <person name="Nunoura T."/>
            <person name="Hirayama H."/>
            <person name="Takami H."/>
            <person name="Oida H."/>
            <person name="Nishi S."/>
            <person name="Shimamura S."/>
            <person name="Suzuki Y."/>
            <person name="Inagaki F."/>
            <person name="Takai K."/>
            <person name="Nealson K.H."/>
            <person name="Horikoshi K."/>
        </authorList>
    </citation>
    <scope>NUCLEOTIDE SEQUENCE</scope>
</reference>
<sequence>MNRNEFIEKLASRLNLTKRSARQTVDAVFGLITETLSKNEPVQLTGFGKFEPRARRESNRINPQTRERIRVPRKVVPTFKPGKGLREKLARSLRVVEAGGKLEVRK</sequence>
<dbReference type="InterPro" id="IPR010992">
    <property type="entry name" value="IHF-like_DNA-bd_dom_sf"/>
</dbReference>
<dbReference type="SMART" id="SM00411">
    <property type="entry name" value="BHL"/>
    <property type="match status" value="1"/>
</dbReference>
<dbReference type="PANTHER" id="PTHR33175">
    <property type="entry name" value="DNA-BINDING PROTEIN HU"/>
    <property type="match status" value="1"/>
</dbReference>
<comment type="similarity">
    <text evidence="3">Belongs to the bacterial histone-like protein family.</text>
</comment>